<dbReference type="InterPro" id="IPR018710">
    <property type="entry name" value="DUF2232"/>
</dbReference>
<feature type="transmembrane region" description="Helical" evidence="1">
    <location>
        <begin position="32"/>
        <end position="58"/>
    </location>
</feature>
<keyword evidence="1" id="KW-1133">Transmembrane helix</keyword>
<evidence type="ECO:0000313" key="3">
    <source>
        <dbReference type="Proteomes" id="UP000001420"/>
    </source>
</evidence>
<keyword evidence="1" id="KW-0812">Transmembrane</keyword>
<dbReference type="eggNOG" id="COG4241">
    <property type="taxonomic scope" value="Bacteria"/>
</dbReference>
<feature type="transmembrane region" description="Helical" evidence="1">
    <location>
        <begin position="96"/>
        <end position="113"/>
    </location>
</feature>
<dbReference type="PATRIC" id="fig|167539.5.peg.445"/>
<dbReference type="HOGENOM" id="CLU_080696_0_0_3"/>
<protein>
    <submittedName>
        <fullName evidence="2">Uncharacterized conserved membrane protein</fullName>
    </submittedName>
</protein>
<dbReference type="Pfam" id="PF09991">
    <property type="entry name" value="DUF2232"/>
    <property type="match status" value="1"/>
</dbReference>
<dbReference type="Proteomes" id="UP000001420">
    <property type="component" value="Chromosome"/>
</dbReference>
<accession>Q7VDE4</accession>
<gene>
    <name evidence="2" type="ordered locus">Pro_0434</name>
</gene>
<reference evidence="2 3" key="1">
    <citation type="journal article" date="2003" name="Proc. Natl. Acad. Sci. U.S.A.">
        <title>Genome sequence of the cyanobacterium Prochlorococcus marinus SS120, a nearly minimal oxyphototrophic genome.</title>
        <authorList>
            <person name="Dufresne A."/>
            <person name="Salanoubat M."/>
            <person name="Partensky F."/>
            <person name="Artiguenave F."/>
            <person name="Axmann I.M."/>
            <person name="Barbe V."/>
            <person name="Duprat S."/>
            <person name="Galperin M.Y."/>
            <person name="Koonin E.V."/>
            <person name="Le Gall F."/>
            <person name="Makarova K.S."/>
            <person name="Ostrowski M."/>
            <person name="Oztas S."/>
            <person name="Robert C."/>
            <person name="Rogozin I.B."/>
            <person name="Scanlan D.J."/>
            <person name="Tandeau de Marsac N."/>
            <person name="Weissenbach J."/>
            <person name="Wincker P."/>
            <person name="Wolf Y.I."/>
            <person name="Hess W.R."/>
        </authorList>
    </citation>
    <scope>NUCLEOTIDE SEQUENCE [LARGE SCALE GENOMIC DNA]</scope>
    <source>
        <strain evidence="3">SARG / CCMP1375 / SS120</strain>
    </source>
</reference>
<dbReference type="STRING" id="167539.Pro_0434"/>
<organism evidence="2 3">
    <name type="scientific">Prochlorococcus marinus (strain SARG / CCMP1375 / SS120)</name>
    <dbReference type="NCBI Taxonomy" id="167539"/>
    <lineage>
        <taxon>Bacteria</taxon>
        <taxon>Bacillati</taxon>
        <taxon>Cyanobacteriota</taxon>
        <taxon>Cyanophyceae</taxon>
        <taxon>Synechococcales</taxon>
        <taxon>Prochlorococcaceae</taxon>
        <taxon>Prochlorococcus</taxon>
    </lineage>
</organism>
<dbReference type="AlphaFoldDB" id="Q7VDE4"/>
<dbReference type="EMBL" id="AE017126">
    <property type="protein sequence ID" value="AAP99480.1"/>
    <property type="molecule type" value="Genomic_DNA"/>
</dbReference>
<evidence type="ECO:0000313" key="2">
    <source>
        <dbReference type="EMBL" id="AAP99480.1"/>
    </source>
</evidence>
<feature type="transmembrane region" description="Helical" evidence="1">
    <location>
        <begin position="176"/>
        <end position="205"/>
    </location>
</feature>
<evidence type="ECO:0000256" key="1">
    <source>
        <dbReference type="SAM" id="Phobius"/>
    </source>
</evidence>
<dbReference type="PANTHER" id="PTHR37185:SF3">
    <property type="entry name" value="MEMBRANE PROTEIN"/>
    <property type="match status" value="1"/>
</dbReference>
<dbReference type="OrthoDB" id="508722at2"/>
<feature type="transmembrane region" description="Helical" evidence="1">
    <location>
        <begin position="119"/>
        <end position="140"/>
    </location>
</feature>
<proteinExistence type="predicted"/>
<keyword evidence="3" id="KW-1185">Reference proteome</keyword>
<name>Q7VDE4_PROMA</name>
<dbReference type="PANTHER" id="PTHR37185">
    <property type="entry name" value="MEMBRANE PROTEIN"/>
    <property type="match status" value="1"/>
</dbReference>
<sequence length="228" mass="25707">MRSLNKAMVRQKNAFRIPLSRRKSVRIVETSYLAAASALIWIALYYLPIGGAFFRIALPLPLALLQVRRGPSSGIEGTALLVMLLVGLMGPVRGPLVLFPYGFLALWLGWSWFRGFSWWVSWSIGVMIGTIGFLVRVFLLSFLVGENLWVVVTRAGLILLERIIDLLNLSFVPDLFFVQIAALMLIILQELIFVLTLHAVAFWIFPKLQAPLPLPPRLLNNLILWDPV</sequence>
<dbReference type="EnsemblBacteria" id="AAP99480">
    <property type="protein sequence ID" value="AAP99480"/>
    <property type="gene ID" value="Pro_0434"/>
</dbReference>
<dbReference type="KEGG" id="pma:Pro_0434"/>
<keyword evidence="1" id="KW-0472">Membrane</keyword>